<feature type="transmembrane region" description="Helical" evidence="1">
    <location>
        <begin position="125"/>
        <end position="144"/>
    </location>
</feature>
<feature type="transmembrane region" description="Helical" evidence="1">
    <location>
        <begin position="7"/>
        <end position="30"/>
    </location>
</feature>
<dbReference type="PANTHER" id="PTHR35202">
    <property type="entry name" value="TRANSMEMBRANE PROTEIN-RELATED"/>
    <property type="match status" value="1"/>
</dbReference>
<gene>
    <name evidence="2" type="ORF">DLAC_10017</name>
</gene>
<dbReference type="OMA" id="SYSSYWY"/>
<protein>
    <recommendedName>
        <fullName evidence="4">Transmembrane protein</fullName>
    </recommendedName>
</protein>
<keyword evidence="1" id="KW-1133">Transmembrane helix</keyword>
<evidence type="ECO:0008006" key="4">
    <source>
        <dbReference type="Google" id="ProtNLM"/>
    </source>
</evidence>
<feature type="transmembrane region" description="Helical" evidence="1">
    <location>
        <begin position="80"/>
        <end position="113"/>
    </location>
</feature>
<keyword evidence="1" id="KW-0472">Membrane</keyword>
<dbReference type="STRING" id="361077.A0A151Z6D3"/>
<keyword evidence="1" id="KW-0812">Transmembrane</keyword>
<organism evidence="2 3">
    <name type="scientific">Tieghemostelium lacteum</name>
    <name type="common">Slime mold</name>
    <name type="synonym">Dictyostelium lacteum</name>
    <dbReference type="NCBI Taxonomy" id="361077"/>
    <lineage>
        <taxon>Eukaryota</taxon>
        <taxon>Amoebozoa</taxon>
        <taxon>Evosea</taxon>
        <taxon>Eumycetozoa</taxon>
        <taxon>Dictyostelia</taxon>
        <taxon>Dictyosteliales</taxon>
        <taxon>Raperosteliaceae</taxon>
        <taxon>Tieghemostelium</taxon>
    </lineage>
</organism>
<comment type="caution">
    <text evidence="2">The sequence shown here is derived from an EMBL/GenBank/DDBJ whole genome shotgun (WGS) entry which is preliminary data.</text>
</comment>
<dbReference type="InterPro" id="IPR040291">
    <property type="entry name" value="DDB_G0287341-like"/>
</dbReference>
<reference evidence="2 3" key="1">
    <citation type="submission" date="2015-12" db="EMBL/GenBank/DDBJ databases">
        <title>Dictyostelia acquired genes for synthesis and detection of signals that induce cell-type specialization by lateral gene transfer from prokaryotes.</title>
        <authorList>
            <person name="Gloeckner G."/>
            <person name="Schaap P."/>
        </authorList>
    </citation>
    <scope>NUCLEOTIDE SEQUENCE [LARGE SCALE GENOMIC DNA]</scope>
    <source>
        <strain evidence="2 3">TK</strain>
    </source>
</reference>
<accession>A0A151Z6D3</accession>
<evidence type="ECO:0000313" key="3">
    <source>
        <dbReference type="Proteomes" id="UP000076078"/>
    </source>
</evidence>
<name>A0A151Z6D3_TIELA</name>
<dbReference type="OrthoDB" id="20709at2759"/>
<proteinExistence type="predicted"/>
<dbReference type="EMBL" id="LODT01000041">
    <property type="protein sequence ID" value="KYQ89354.1"/>
    <property type="molecule type" value="Genomic_DNA"/>
</dbReference>
<dbReference type="InParanoid" id="A0A151Z6D3"/>
<feature type="transmembrane region" description="Helical" evidence="1">
    <location>
        <begin position="189"/>
        <end position="210"/>
    </location>
</feature>
<evidence type="ECO:0000313" key="2">
    <source>
        <dbReference type="EMBL" id="KYQ89354.1"/>
    </source>
</evidence>
<dbReference type="AlphaFoldDB" id="A0A151Z6D3"/>
<sequence length="212" mass="23433">MANVKNIIPFVIFGVAWVLLIVSYSSYWYYSRTNPDSDTTYTISYFKHDQLKVYAKVGGQSATAYHSWTSDEKENNKNSFAIANAALAFTIISWVVDTAVLFFLLLSIIGVLSKIPLPMGIFTRILAVVAVLCSLLGLLIFLGYPNGQLRDCKAQYDSDLLKDACDQVPQYKNFAGSDDNVKWGPSTGWIILIIATALNLVGCITTGFIAQF</sequence>
<dbReference type="Proteomes" id="UP000076078">
    <property type="component" value="Unassembled WGS sequence"/>
</dbReference>
<keyword evidence="3" id="KW-1185">Reference proteome</keyword>
<evidence type="ECO:0000256" key="1">
    <source>
        <dbReference type="SAM" id="Phobius"/>
    </source>
</evidence>